<protein>
    <submittedName>
        <fullName evidence="5">Transcription termination/antitermination factor NusG</fullName>
    </submittedName>
</protein>
<dbReference type="GO" id="GO:0006354">
    <property type="term" value="P:DNA-templated transcription elongation"/>
    <property type="evidence" value="ECO:0007669"/>
    <property type="project" value="InterPro"/>
</dbReference>
<evidence type="ECO:0000256" key="3">
    <source>
        <dbReference type="ARBA" id="ARBA00023163"/>
    </source>
</evidence>
<dbReference type="Pfam" id="PF02357">
    <property type="entry name" value="NusG"/>
    <property type="match status" value="1"/>
</dbReference>
<dbReference type="InterPro" id="IPR043425">
    <property type="entry name" value="NusG-like"/>
</dbReference>
<evidence type="ECO:0000259" key="4">
    <source>
        <dbReference type="Pfam" id="PF02357"/>
    </source>
</evidence>
<dbReference type="Gene3D" id="2.30.30.30">
    <property type="match status" value="1"/>
</dbReference>
<organism evidence="5">
    <name type="scientific">Mesorhizobium phage vB_MseS-P1</name>
    <dbReference type="NCBI Taxonomy" id="3120101"/>
    <lineage>
        <taxon>Viruses</taxon>
    </lineage>
</organism>
<dbReference type="PANTHER" id="PTHR30265:SF4">
    <property type="entry name" value="KOW MOTIF FAMILY PROTEIN, EXPRESSED"/>
    <property type="match status" value="1"/>
</dbReference>
<sequence>MMAVNVKRLNSDERVWLDREGAPINVDRAWHKSDRVIAERQREERHLAMASLDVEGTRRWFALRAGNRGEIDLRDRLIDSRVDAVVPVKQVPVKRRFKVECRKVVHRPVLAGLVFVNIVPSDEAFSGLLRVKGVASLVGTNDKQYRPYPIGDRQMNGFMDLAQAGAFDERNAPTGLQVGAKVRINVGPYAEFTGVLEGYAKGRSARVMTWLFGREIIVDVKLAHIENLD</sequence>
<dbReference type="InterPro" id="IPR008991">
    <property type="entry name" value="Translation_prot_SH3-like_sf"/>
</dbReference>
<name>A0AB38ZLI6_9VIRU</name>
<reference evidence="5" key="1">
    <citation type="submission" date="2024-01" db="EMBL/GenBank/DDBJ databases">
        <title>New evidence supports the origin of RcGTA from prophage.</title>
        <authorList>
            <person name="Xu Y."/>
            <person name="Liu B."/>
            <person name="Chen F."/>
        </authorList>
    </citation>
    <scope>NUCLEOTIDE SEQUENCE</scope>
</reference>
<dbReference type="EMBL" id="PP232116">
    <property type="protein sequence ID" value="XAG98232.1"/>
    <property type="molecule type" value="Genomic_DNA"/>
</dbReference>
<dbReference type="SUPFAM" id="SSF50104">
    <property type="entry name" value="Translation proteins SH3-like domain"/>
    <property type="match status" value="1"/>
</dbReference>
<dbReference type="GO" id="GO:0031564">
    <property type="term" value="P:transcription antitermination"/>
    <property type="evidence" value="ECO:0007669"/>
    <property type="project" value="UniProtKB-KW"/>
</dbReference>
<evidence type="ECO:0000313" key="5">
    <source>
        <dbReference type="EMBL" id="XAG98232.1"/>
    </source>
</evidence>
<evidence type="ECO:0000256" key="1">
    <source>
        <dbReference type="ARBA" id="ARBA00022814"/>
    </source>
</evidence>
<accession>A0AB38ZLI6</accession>
<dbReference type="InterPro" id="IPR014722">
    <property type="entry name" value="Rib_uL2_dom2"/>
</dbReference>
<gene>
    <name evidence="5" type="ORF">vBMseSP1_gp28</name>
</gene>
<keyword evidence="1" id="KW-0889">Transcription antitermination</keyword>
<dbReference type="PANTHER" id="PTHR30265">
    <property type="entry name" value="RHO-INTERACTING TRANSCRIPTION TERMINATION FACTOR NUSG"/>
    <property type="match status" value="1"/>
</dbReference>
<dbReference type="InterPro" id="IPR036735">
    <property type="entry name" value="NGN_dom_sf"/>
</dbReference>
<keyword evidence="3" id="KW-0804">Transcription</keyword>
<evidence type="ECO:0000256" key="2">
    <source>
        <dbReference type="ARBA" id="ARBA00023015"/>
    </source>
</evidence>
<dbReference type="InterPro" id="IPR006645">
    <property type="entry name" value="NGN-like_dom"/>
</dbReference>
<feature type="domain" description="NusG-like N-terminal" evidence="4">
    <location>
        <begin position="59"/>
        <end position="158"/>
    </location>
</feature>
<proteinExistence type="predicted"/>
<dbReference type="Gene3D" id="3.30.70.940">
    <property type="entry name" value="NusG, N-terminal domain"/>
    <property type="match status" value="1"/>
</dbReference>
<dbReference type="SUPFAM" id="SSF82679">
    <property type="entry name" value="N-utilization substance G protein NusG, N-terminal domain"/>
    <property type="match status" value="1"/>
</dbReference>
<keyword evidence="2" id="KW-0805">Transcription regulation</keyword>